<dbReference type="PANTHER" id="PTHR45682">
    <property type="entry name" value="AGAP008228-PA"/>
    <property type="match status" value="1"/>
</dbReference>
<dbReference type="EC" id="3.1.3.16" evidence="2"/>
<evidence type="ECO:0000259" key="8">
    <source>
        <dbReference type="PROSITE" id="PS50054"/>
    </source>
</evidence>
<organism evidence="10 11">
    <name type="scientific">Frankliniella fusca</name>
    <dbReference type="NCBI Taxonomy" id="407009"/>
    <lineage>
        <taxon>Eukaryota</taxon>
        <taxon>Metazoa</taxon>
        <taxon>Ecdysozoa</taxon>
        <taxon>Arthropoda</taxon>
        <taxon>Hexapoda</taxon>
        <taxon>Insecta</taxon>
        <taxon>Pterygota</taxon>
        <taxon>Neoptera</taxon>
        <taxon>Paraneoptera</taxon>
        <taxon>Thysanoptera</taxon>
        <taxon>Terebrantia</taxon>
        <taxon>Thripoidea</taxon>
        <taxon>Thripidae</taxon>
        <taxon>Frankliniella</taxon>
    </lineage>
</organism>
<accession>A0AAE1GXL6</accession>
<comment type="catalytic activity">
    <reaction evidence="6">
        <text>O-phospho-L-threonyl-[protein] + H2O = L-threonyl-[protein] + phosphate</text>
        <dbReference type="Rhea" id="RHEA:47004"/>
        <dbReference type="Rhea" id="RHEA-COMP:11060"/>
        <dbReference type="Rhea" id="RHEA-COMP:11605"/>
        <dbReference type="ChEBI" id="CHEBI:15377"/>
        <dbReference type="ChEBI" id="CHEBI:30013"/>
        <dbReference type="ChEBI" id="CHEBI:43474"/>
        <dbReference type="ChEBI" id="CHEBI:61977"/>
        <dbReference type="EC" id="3.1.3.16"/>
    </reaction>
</comment>
<dbReference type="EMBL" id="JAHWGI010000189">
    <property type="protein sequence ID" value="KAK3910718.1"/>
    <property type="molecule type" value="Genomic_DNA"/>
</dbReference>
<feature type="domain" description="Tyrosine-protein phosphatase" evidence="8">
    <location>
        <begin position="54"/>
        <end position="202"/>
    </location>
</feature>
<reference evidence="10" key="2">
    <citation type="journal article" date="2023" name="BMC Genomics">
        <title>Pest status, molecular evolution, and epigenetic factors derived from the genome assembly of Frankliniella fusca, a thysanopteran phytovirus vector.</title>
        <authorList>
            <person name="Catto M.A."/>
            <person name="Labadie P.E."/>
            <person name="Jacobson A.L."/>
            <person name="Kennedy G.G."/>
            <person name="Srinivasan R."/>
            <person name="Hunt B.G."/>
        </authorList>
    </citation>
    <scope>NUCLEOTIDE SEQUENCE</scope>
    <source>
        <strain evidence="10">PL_HMW_Pooled</strain>
    </source>
</reference>
<dbReference type="Pfam" id="PF00782">
    <property type="entry name" value="DSPc"/>
    <property type="match status" value="1"/>
</dbReference>
<evidence type="ECO:0000256" key="4">
    <source>
        <dbReference type="ARBA" id="ARBA00022912"/>
    </source>
</evidence>
<dbReference type="Gene3D" id="3.90.190.10">
    <property type="entry name" value="Protein tyrosine phosphatase superfamily"/>
    <property type="match status" value="1"/>
</dbReference>
<protein>
    <recommendedName>
        <fullName evidence="2">protein-serine/threonine phosphatase</fullName>
        <ecNumber evidence="2">3.1.3.16</ecNumber>
    </recommendedName>
</protein>
<dbReference type="InterPro" id="IPR000387">
    <property type="entry name" value="Tyr_Pase_dom"/>
</dbReference>
<evidence type="ECO:0000256" key="1">
    <source>
        <dbReference type="ARBA" id="ARBA00008601"/>
    </source>
</evidence>
<comment type="catalytic activity">
    <reaction evidence="5">
        <text>O-phospho-L-seryl-[protein] + H2O = L-seryl-[protein] + phosphate</text>
        <dbReference type="Rhea" id="RHEA:20629"/>
        <dbReference type="Rhea" id="RHEA-COMP:9863"/>
        <dbReference type="Rhea" id="RHEA-COMP:11604"/>
        <dbReference type="ChEBI" id="CHEBI:15377"/>
        <dbReference type="ChEBI" id="CHEBI:29999"/>
        <dbReference type="ChEBI" id="CHEBI:43474"/>
        <dbReference type="ChEBI" id="CHEBI:83421"/>
        <dbReference type="EC" id="3.1.3.16"/>
    </reaction>
</comment>
<evidence type="ECO:0000256" key="5">
    <source>
        <dbReference type="ARBA" id="ARBA00047761"/>
    </source>
</evidence>
<dbReference type="GO" id="GO:0043409">
    <property type="term" value="P:negative regulation of MAPK cascade"/>
    <property type="evidence" value="ECO:0007669"/>
    <property type="project" value="TreeGrafter"/>
</dbReference>
<dbReference type="InterPro" id="IPR020405">
    <property type="entry name" value="Atypical_DUSP_subfamA"/>
</dbReference>
<evidence type="ECO:0000259" key="9">
    <source>
        <dbReference type="PROSITE" id="PS50056"/>
    </source>
</evidence>
<dbReference type="Proteomes" id="UP001219518">
    <property type="component" value="Unassembled WGS sequence"/>
</dbReference>
<evidence type="ECO:0000313" key="11">
    <source>
        <dbReference type="Proteomes" id="UP001219518"/>
    </source>
</evidence>
<dbReference type="PROSITE" id="PS50056">
    <property type="entry name" value="TYR_PHOSPHATASE_2"/>
    <property type="match status" value="1"/>
</dbReference>
<sequence>MAQQANPFGLFTAATETDVASLHHIMVSTLASRRFVFGYEGMSVGIDRLALGVDCDLVHSFICVGDSAAAQNIPYLQAMGVTHVLNVAEGNGPGMVSTTARTYAGTGIDYLGLPIVDSPLYDISQHFQEATTFIDRCQGNGKVLVHCLRGRSRSPAVVLAYLMIRYNTPAPMGLRLLSSKRSLNINYGFLDKLADLHNHLCVAASNN</sequence>
<evidence type="ECO:0000256" key="6">
    <source>
        <dbReference type="ARBA" id="ARBA00048336"/>
    </source>
</evidence>
<dbReference type="InterPro" id="IPR029021">
    <property type="entry name" value="Prot-tyrosine_phosphatase-like"/>
</dbReference>
<dbReference type="GO" id="GO:0005737">
    <property type="term" value="C:cytoplasm"/>
    <property type="evidence" value="ECO:0007669"/>
    <property type="project" value="TreeGrafter"/>
</dbReference>
<evidence type="ECO:0000256" key="3">
    <source>
        <dbReference type="ARBA" id="ARBA00022801"/>
    </source>
</evidence>
<name>A0AAE1GXL6_9NEOP</name>
<dbReference type="GO" id="GO:0008138">
    <property type="term" value="F:protein tyrosine/serine/threonine phosphatase activity"/>
    <property type="evidence" value="ECO:0007669"/>
    <property type="project" value="InterPro"/>
</dbReference>
<feature type="domain" description="Tyrosine specific protein phosphatases" evidence="9">
    <location>
        <begin position="125"/>
        <end position="181"/>
    </location>
</feature>
<evidence type="ECO:0000313" key="10">
    <source>
        <dbReference type="EMBL" id="KAK3910718.1"/>
    </source>
</evidence>
<dbReference type="GO" id="GO:0033549">
    <property type="term" value="F:MAP kinase phosphatase activity"/>
    <property type="evidence" value="ECO:0007669"/>
    <property type="project" value="TreeGrafter"/>
</dbReference>
<evidence type="ECO:0000256" key="2">
    <source>
        <dbReference type="ARBA" id="ARBA00013081"/>
    </source>
</evidence>
<dbReference type="PANTHER" id="PTHR45682:SF5">
    <property type="entry name" value="DUAL SPECIFICITY PROTEIN PHOSPHATASE"/>
    <property type="match status" value="1"/>
</dbReference>
<dbReference type="InterPro" id="IPR020422">
    <property type="entry name" value="TYR_PHOSPHATASE_DUAL_dom"/>
</dbReference>
<reference evidence="10" key="1">
    <citation type="submission" date="2021-07" db="EMBL/GenBank/DDBJ databases">
        <authorList>
            <person name="Catto M.A."/>
            <person name="Jacobson A."/>
            <person name="Kennedy G."/>
            <person name="Labadie P."/>
            <person name="Hunt B.G."/>
            <person name="Srinivasan R."/>
        </authorList>
    </citation>
    <scope>NUCLEOTIDE SEQUENCE</scope>
    <source>
        <strain evidence="10">PL_HMW_Pooled</strain>
        <tissue evidence="10">Head</tissue>
    </source>
</reference>
<gene>
    <name evidence="10" type="ORF">KUF71_020543</name>
</gene>
<feature type="active site" description="Phosphocysteine intermediate" evidence="7">
    <location>
        <position position="147"/>
    </location>
</feature>
<dbReference type="SUPFAM" id="SSF52799">
    <property type="entry name" value="(Phosphotyrosine protein) phosphatases II"/>
    <property type="match status" value="1"/>
</dbReference>
<proteinExistence type="inferred from homology"/>
<keyword evidence="3" id="KW-0378">Hydrolase</keyword>
<dbReference type="PRINTS" id="PR01908">
    <property type="entry name" value="ADSPHPHTASE"/>
</dbReference>
<evidence type="ECO:0000256" key="7">
    <source>
        <dbReference type="PIRSR" id="PIRSR620405-1"/>
    </source>
</evidence>
<dbReference type="AlphaFoldDB" id="A0AAE1GXL6"/>
<dbReference type="SMART" id="SM00195">
    <property type="entry name" value="DSPc"/>
    <property type="match status" value="1"/>
</dbReference>
<dbReference type="PROSITE" id="PS00383">
    <property type="entry name" value="TYR_PHOSPHATASE_1"/>
    <property type="match status" value="1"/>
</dbReference>
<dbReference type="InterPro" id="IPR000340">
    <property type="entry name" value="Dual-sp_phosphatase_cat-dom"/>
</dbReference>
<dbReference type="InterPro" id="IPR016130">
    <property type="entry name" value="Tyr_Pase_AS"/>
</dbReference>
<keyword evidence="4" id="KW-0904">Protein phosphatase</keyword>
<comment type="similarity">
    <text evidence="1">Belongs to the protein-tyrosine phosphatase family. Non-receptor class dual specificity subfamily.</text>
</comment>
<dbReference type="GO" id="GO:0004722">
    <property type="term" value="F:protein serine/threonine phosphatase activity"/>
    <property type="evidence" value="ECO:0007669"/>
    <property type="project" value="UniProtKB-EC"/>
</dbReference>
<dbReference type="PROSITE" id="PS50054">
    <property type="entry name" value="TYR_PHOSPHATASE_DUAL"/>
    <property type="match status" value="1"/>
</dbReference>
<keyword evidence="11" id="KW-1185">Reference proteome</keyword>
<comment type="caution">
    <text evidence="10">The sequence shown here is derived from an EMBL/GenBank/DDBJ whole genome shotgun (WGS) entry which is preliminary data.</text>
</comment>